<sequence length="153" mass="15673">MSGGSLYFLPPPVVVKAMAMSVMMTCLGGTAEGNGQMMTISSTPCTATILNGITPCFSFIVGSAASNGSLSSTRRHKECCNALKSMVTEALECACLIATGNVPFSIPSVRIPLQQCNAGVPLQCKGSGVPLPAPAQLAQGKDVKPIVPRAKSV</sequence>
<dbReference type="SUPFAM" id="SSF47699">
    <property type="entry name" value="Bifunctional inhibitor/lipid-transfer protein/seed storage 2S albumin"/>
    <property type="match status" value="1"/>
</dbReference>
<keyword evidence="3" id="KW-1185">Reference proteome</keyword>
<dbReference type="InterPro" id="IPR016140">
    <property type="entry name" value="Bifunc_inhib/LTP/seed_store"/>
</dbReference>
<evidence type="ECO:0000259" key="1">
    <source>
        <dbReference type="Pfam" id="PF14368"/>
    </source>
</evidence>
<proteinExistence type="predicted"/>
<gene>
    <name evidence="2" type="ORF">DM860_015546</name>
</gene>
<protein>
    <recommendedName>
        <fullName evidence="1">Bifunctional inhibitor/plant lipid transfer protein/seed storage helical domain-containing protein</fullName>
    </recommendedName>
</protein>
<dbReference type="Proteomes" id="UP000249390">
    <property type="component" value="Unassembled WGS sequence"/>
</dbReference>
<evidence type="ECO:0000313" key="3">
    <source>
        <dbReference type="Proteomes" id="UP000249390"/>
    </source>
</evidence>
<name>A0A328DIU0_9ASTE</name>
<accession>A0A328DIU0</accession>
<dbReference type="CDD" id="cd00010">
    <property type="entry name" value="AAI_LTSS"/>
    <property type="match status" value="1"/>
</dbReference>
<feature type="domain" description="Bifunctional inhibitor/plant lipid transfer protein/seed storage helical" evidence="1">
    <location>
        <begin position="35"/>
        <end position="106"/>
    </location>
</feature>
<dbReference type="AlphaFoldDB" id="A0A328DIU0"/>
<reference evidence="2 3" key="1">
    <citation type="submission" date="2018-06" db="EMBL/GenBank/DDBJ databases">
        <title>The Genome of Cuscuta australis (Dodder) Provides Insight into the Evolution of Plant Parasitism.</title>
        <authorList>
            <person name="Liu H."/>
        </authorList>
    </citation>
    <scope>NUCLEOTIDE SEQUENCE [LARGE SCALE GENOMIC DNA]</scope>
    <source>
        <strain evidence="3">cv. Yunnan</strain>
        <tissue evidence="2">Vines</tissue>
    </source>
</reference>
<organism evidence="2 3">
    <name type="scientific">Cuscuta australis</name>
    <dbReference type="NCBI Taxonomy" id="267555"/>
    <lineage>
        <taxon>Eukaryota</taxon>
        <taxon>Viridiplantae</taxon>
        <taxon>Streptophyta</taxon>
        <taxon>Embryophyta</taxon>
        <taxon>Tracheophyta</taxon>
        <taxon>Spermatophyta</taxon>
        <taxon>Magnoliopsida</taxon>
        <taxon>eudicotyledons</taxon>
        <taxon>Gunneridae</taxon>
        <taxon>Pentapetalae</taxon>
        <taxon>asterids</taxon>
        <taxon>lamiids</taxon>
        <taxon>Solanales</taxon>
        <taxon>Convolvulaceae</taxon>
        <taxon>Cuscuteae</taxon>
        <taxon>Cuscuta</taxon>
        <taxon>Cuscuta subgen. Grammica</taxon>
        <taxon>Cuscuta sect. Cleistogrammica</taxon>
    </lineage>
</organism>
<dbReference type="InterPro" id="IPR036312">
    <property type="entry name" value="Bifun_inhib/LTP/seed_sf"/>
</dbReference>
<evidence type="ECO:0000313" key="2">
    <source>
        <dbReference type="EMBL" id="RAL45140.1"/>
    </source>
</evidence>
<dbReference type="Pfam" id="PF14368">
    <property type="entry name" value="LTP_2"/>
    <property type="match status" value="1"/>
</dbReference>
<dbReference type="EMBL" id="NQVE01000140">
    <property type="protein sequence ID" value="RAL45140.1"/>
    <property type="molecule type" value="Genomic_DNA"/>
</dbReference>
<comment type="caution">
    <text evidence="2">The sequence shown here is derived from an EMBL/GenBank/DDBJ whole genome shotgun (WGS) entry which is preliminary data.</text>
</comment>